<keyword evidence="1" id="KW-0812">Transmembrane</keyword>
<proteinExistence type="predicted"/>
<keyword evidence="1" id="KW-1133">Transmembrane helix</keyword>
<dbReference type="AlphaFoldDB" id="A0A7W7Z5M5"/>
<name>A0A7W7Z5M5_9BRAD</name>
<feature type="transmembrane region" description="Helical" evidence="1">
    <location>
        <begin position="28"/>
        <end position="46"/>
    </location>
</feature>
<keyword evidence="1" id="KW-0472">Membrane</keyword>
<comment type="caution">
    <text evidence="2">The sequence shown here is derived from an EMBL/GenBank/DDBJ whole genome shotgun (WGS) entry which is preliminary data.</text>
</comment>
<keyword evidence="3" id="KW-1185">Reference proteome</keyword>
<dbReference type="EMBL" id="JACHIH010000021">
    <property type="protein sequence ID" value="MBB5048472.1"/>
    <property type="molecule type" value="Genomic_DNA"/>
</dbReference>
<evidence type="ECO:0000256" key="1">
    <source>
        <dbReference type="SAM" id="Phobius"/>
    </source>
</evidence>
<evidence type="ECO:0000313" key="3">
    <source>
        <dbReference type="Proteomes" id="UP000542353"/>
    </source>
</evidence>
<protein>
    <submittedName>
        <fullName evidence="2">Uncharacterized protein</fullName>
    </submittedName>
</protein>
<gene>
    <name evidence="2" type="ORF">HNR60_003238</name>
</gene>
<sequence>MLKLDQIVRAGLSRIDTIRVVRTAVNPMLWLAGFAAPMFLLTAVLTDGLSQLIAIALAAAFCFPAIVAYFILLFRDPDRLQSEEYRVRLQELKFRYRKGRKPVIVTSTNEIGSIEHDHGGKDGNPPSGI</sequence>
<feature type="transmembrane region" description="Helical" evidence="1">
    <location>
        <begin position="52"/>
        <end position="74"/>
    </location>
</feature>
<dbReference type="RefSeq" id="WP_184259244.1">
    <property type="nucleotide sequence ID" value="NZ_JACHIH010000021.1"/>
</dbReference>
<dbReference type="Proteomes" id="UP000542353">
    <property type="component" value="Unassembled WGS sequence"/>
</dbReference>
<evidence type="ECO:0000313" key="2">
    <source>
        <dbReference type="EMBL" id="MBB5048472.1"/>
    </source>
</evidence>
<reference evidence="2 3" key="1">
    <citation type="submission" date="2020-08" db="EMBL/GenBank/DDBJ databases">
        <title>Genomic Encyclopedia of Type Strains, Phase IV (KMG-IV): sequencing the most valuable type-strain genomes for metagenomic binning, comparative biology and taxonomic classification.</title>
        <authorList>
            <person name="Goeker M."/>
        </authorList>
    </citation>
    <scope>NUCLEOTIDE SEQUENCE [LARGE SCALE GENOMIC DNA]</scope>
    <source>
        <strain evidence="2 3">DSM 12706</strain>
    </source>
</reference>
<accession>A0A7W7Z5M5</accession>
<organism evidence="2 3">
    <name type="scientific">Rhodopseudomonas rhenobacensis</name>
    <dbReference type="NCBI Taxonomy" id="87461"/>
    <lineage>
        <taxon>Bacteria</taxon>
        <taxon>Pseudomonadati</taxon>
        <taxon>Pseudomonadota</taxon>
        <taxon>Alphaproteobacteria</taxon>
        <taxon>Hyphomicrobiales</taxon>
        <taxon>Nitrobacteraceae</taxon>
        <taxon>Rhodopseudomonas</taxon>
    </lineage>
</organism>